<evidence type="ECO:0000313" key="2">
    <source>
        <dbReference type="EMBL" id="MEF7615761.1"/>
    </source>
</evidence>
<sequence>MGDGALQRLVRHQDRFRHAGPALPGRDYRAADMSAQALHFTLLGRFGPASVVLGAQHEVIHLPDNAYRFLRMPEREPTCRLVDMVLPACRGPYLVRGGGRALGGGGADRQAGRAARGTDRRRPRAAGLERRRRPPARDCRAHLAVVERARAEARLRDSEARLRHGEGPARPDAAGGDGTAGEHPPPAQGTPGAIA</sequence>
<dbReference type="RefSeq" id="WP_332291073.1">
    <property type="nucleotide sequence ID" value="NZ_JAZIBG010000036.1"/>
</dbReference>
<feature type="compositionally biased region" description="Basic residues" evidence="1">
    <location>
        <begin position="119"/>
        <end position="134"/>
    </location>
</feature>
<feature type="region of interest" description="Disordered" evidence="1">
    <location>
        <begin position="156"/>
        <end position="195"/>
    </location>
</feature>
<organism evidence="2 3">
    <name type="scientific">Aquincola agrisoli</name>
    <dbReference type="NCBI Taxonomy" id="3119538"/>
    <lineage>
        <taxon>Bacteria</taxon>
        <taxon>Pseudomonadati</taxon>
        <taxon>Pseudomonadota</taxon>
        <taxon>Betaproteobacteria</taxon>
        <taxon>Burkholderiales</taxon>
        <taxon>Sphaerotilaceae</taxon>
        <taxon>Aquincola</taxon>
    </lineage>
</organism>
<keyword evidence="3" id="KW-1185">Reference proteome</keyword>
<evidence type="ECO:0000256" key="1">
    <source>
        <dbReference type="SAM" id="MobiDB-lite"/>
    </source>
</evidence>
<dbReference type="Proteomes" id="UP001336250">
    <property type="component" value="Unassembled WGS sequence"/>
</dbReference>
<comment type="caution">
    <text evidence="2">The sequence shown here is derived from an EMBL/GenBank/DDBJ whole genome shotgun (WGS) entry which is preliminary data.</text>
</comment>
<name>A0AAW9Q7M2_9BURK</name>
<protein>
    <submittedName>
        <fullName evidence="2">Uncharacterized protein</fullName>
    </submittedName>
</protein>
<feature type="compositionally biased region" description="Basic and acidic residues" evidence="1">
    <location>
        <begin position="156"/>
        <end position="169"/>
    </location>
</feature>
<evidence type="ECO:0000313" key="3">
    <source>
        <dbReference type="Proteomes" id="UP001336250"/>
    </source>
</evidence>
<feature type="region of interest" description="Disordered" evidence="1">
    <location>
        <begin position="99"/>
        <end position="139"/>
    </location>
</feature>
<reference evidence="2 3" key="1">
    <citation type="submission" date="2024-02" db="EMBL/GenBank/DDBJ databases">
        <title>Genome sequence of Aquincola sp. MAHUQ-54.</title>
        <authorList>
            <person name="Huq M.A."/>
        </authorList>
    </citation>
    <scope>NUCLEOTIDE SEQUENCE [LARGE SCALE GENOMIC DNA]</scope>
    <source>
        <strain evidence="2 3">MAHUQ-54</strain>
    </source>
</reference>
<gene>
    <name evidence="2" type="ORF">V4F39_17740</name>
</gene>
<dbReference type="EMBL" id="JAZIBG010000036">
    <property type="protein sequence ID" value="MEF7615761.1"/>
    <property type="molecule type" value="Genomic_DNA"/>
</dbReference>
<dbReference type="AlphaFoldDB" id="A0AAW9Q7M2"/>
<accession>A0AAW9Q7M2</accession>
<proteinExistence type="predicted"/>